<accession>A0A2Z6AUY5</accession>
<dbReference type="RefSeq" id="WP_126375917.1">
    <property type="nucleotide sequence ID" value="NZ_AP017378.1"/>
</dbReference>
<evidence type="ECO:0000313" key="4">
    <source>
        <dbReference type="Proteomes" id="UP000269883"/>
    </source>
</evidence>
<dbReference type="Gene3D" id="2.120.10.30">
    <property type="entry name" value="TolB, C-terminal domain"/>
    <property type="match status" value="1"/>
</dbReference>
<dbReference type="InterPro" id="IPR055557">
    <property type="entry name" value="DUF7133"/>
</dbReference>
<gene>
    <name evidence="3" type="ORF">DFE_0323</name>
</gene>
<organism evidence="3 4">
    <name type="scientific">Desulfovibrio ferrophilus</name>
    <dbReference type="NCBI Taxonomy" id="241368"/>
    <lineage>
        <taxon>Bacteria</taxon>
        <taxon>Pseudomonadati</taxon>
        <taxon>Thermodesulfobacteriota</taxon>
        <taxon>Desulfovibrionia</taxon>
        <taxon>Desulfovibrionales</taxon>
        <taxon>Desulfovibrionaceae</taxon>
        <taxon>Desulfovibrio</taxon>
    </lineage>
</organism>
<dbReference type="InterPro" id="IPR011041">
    <property type="entry name" value="Quinoprot_gluc/sorb_DH_b-prop"/>
</dbReference>
<feature type="domain" description="DUF7133" evidence="2">
    <location>
        <begin position="70"/>
        <end position="360"/>
    </location>
</feature>
<dbReference type="PANTHER" id="PTHR33546:SF1">
    <property type="entry name" value="LARGE, MULTIFUNCTIONAL SECRETED PROTEIN"/>
    <property type="match status" value="1"/>
</dbReference>
<dbReference type="SUPFAM" id="SSF50952">
    <property type="entry name" value="Soluble quinoprotein glucose dehydrogenase"/>
    <property type="match status" value="1"/>
</dbReference>
<dbReference type="EMBL" id="AP017378">
    <property type="protein sequence ID" value="BBD07049.1"/>
    <property type="molecule type" value="Genomic_DNA"/>
</dbReference>
<proteinExistence type="predicted"/>
<keyword evidence="1" id="KW-0732">Signal</keyword>
<evidence type="ECO:0000313" key="3">
    <source>
        <dbReference type="EMBL" id="BBD07049.1"/>
    </source>
</evidence>
<dbReference type="Pfam" id="PF23500">
    <property type="entry name" value="DUF7133"/>
    <property type="match status" value="1"/>
</dbReference>
<dbReference type="KEGG" id="dfl:DFE_0323"/>
<dbReference type="InterPro" id="IPR011042">
    <property type="entry name" value="6-blade_b-propeller_TolB-like"/>
</dbReference>
<evidence type="ECO:0000256" key="1">
    <source>
        <dbReference type="SAM" id="SignalP"/>
    </source>
</evidence>
<dbReference type="AlphaFoldDB" id="A0A2Z6AUY5"/>
<protein>
    <submittedName>
        <fullName evidence="3">L-sorbosone dehydrogenase</fullName>
    </submittedName>
</protein>
<feature type="signal peptide" evidence="1">
    <location>
        <begin position="1"/>
        <end position="29"/>
    </location>
</feature>
<dbReference type="OrthoDB" id="9770043at2"/>
<sequence>MSTPQLYTKHLVFTLLSLCTLLLPPACGASPEKSPSIQLPSGFTLSIHARIPGARSMALGDNGTLFVGTRGHRVFAVTDSDGNGIAEVTHVIASGLNSPNGVAFRNGALYVAEISRILRFDDIESRLDNPSQPVIIRDDLPNDRHHGWKYIAFGPDDRLYVPIGAPCNVCENDDPRYSAILRMQPDGSQQEIFASGIRNTVGFDWHPETNVLWFSNNGRDLMGDDIPPDTLHRAPYPGMHFGFPYCHAGDIQDPKYGKSKPCKDFDGPALRLPAHVAPLGMTFYTATQFPKAYQGRLFLAEHGSWNRTSPVGYRLMTVRVRNGQAMDYQPFATGWLKGRKVSGRPVDVLQAPDGSLFVSDDKAGLIYRIRYTGQ</sequence>
<feature type="chain" id="PRO_5016299858" evidence="1">
    <location>
        <begin position="30"/>
        <end position="374"/>
    </location>
</feature>
<evidence type="ECO:0000259" key="2">
    <source>
        <dbReference type="Pfam" id="PF23500"/>
    </source>
</evidence>
<dbReference type="Proteomes" id="UP000269883">
    <property type="component" value="Chromosome"/>
</dbReference>
<keyword evidence="4" id="KW-1185">Reference proteome</keyword>
<reference evidence="3 4" key="1">
    <citation type="journal article" date="2018" name="Sci. Adv.">
        <title>Multi-heme cytochromes provide a pathway for survival in energy-limited environments.</title>
        <authorList>
            <person name="Deng X."/>
            <person name="Dohmae N."/>
            <person name="Nealson K.H."/>
            <person name="Hashimoto K."/>
            <person name="Okamoto A."/>
        </authorList>
    </citation>
    <scope>NUCLEOTIDE SEQUENCE [LARGE SCALE GENOMIC DNA]</scope>
    <source>
        <strain evidence="3 4">IS5</strain>
    </source>
</reference>
<name>A0A2Z6AUY5_9BACT</name>
<dbReference type="PANTHER" id="PTHR33546">
    <property type="entry name" value="LARGE, MULTIFUNCTIONAL SECRETED PROTEIN-RELATED"/>
    <property type="match status" value="1"/>
</dbReference>